<evidence type="ECO:0000256" key="1">
    <source>
        <dbReference type="ARBA" id="ARBA00004123"/>
    </source>
</evidence>
<keyword evidence="15" id="KW-1185">Reference proteome</keyword>
<dbReference type="GO" id="GO:0005813">
    <property type="term" value="C:centrosome"/>
    <property type="evidence" value="ECO:0007669"/>
    <property type="project" value="UniProtKB-SubCell"/>
</dbReference>
<comment type="function">
    <text evidence="10">Acts as a key negative regulator of ciliogenesis in collaboration with CCP110 by capping the mother centriole thereby preventing cilia formation. Required for recruitment of CCP110 to the centrosome.</text>
</comment>
<keyword evidence="6" id="KW-0970">Cilium biogenesis/degradation</keyword>
<evidence type="ECO:0000313" key="15">
    <source>
        <dbReference type="Proteomes" id="UP000801492"/>
    </source>
</evidence>
<evidence type="ECO:0000256" key="3">
    <source>
        <dbReference type="ARBA" id="ARBA00022490"/>
    </source>
</evidence>
<dbReference type="CDD" id="cd23767">
    <property type="entry name" value="IQCD"/>
    <property type="match status" value="1"/>
</dbReference>
<comment type="caution">
    <text evidence="14">The sequence shown here is derived from an EMBL/GenBank/DDBJ whole genome shotgun (WGS) entry which is preliminary data.</text>
</comment>
<dbReference type="SMART" id="SM00365">
    <property type="entry name" value="LRR_SD22"/>
    <property type="match status" value="3"/>
</dbReference>
<dbReference type="PANTHER" id="PTHR10552:SF6">
    <property type="entry name" value="U2 SMALL NUCLEAR RIBONUCLEOPROTEIN A"/>
    <property type="match status" value="1"/>
</dbReference>
<feature type="region of interest" description="Disordered" evidence="13">
    <location>
        <begin position="784"/>
        <end position="805"/>
    </location>
</feature>
<reference evidence="14" key="1">
    <citation type="submission" date="2019-08" db="EMBL/GenBank/DDBJ databases">
        <title>The genome of the North American firefly Photinus pyralis.</title>
        <authorList>
            <consortium name="Photinus pyralis genome working group"/>
            <person name="Fallon T.R."/>
            <person name="Sander Lower S.E."/>
            <person name="Weng J.-K."/>
        </authorList>
    </citation>
    <scope>NUCLEOTIDE SEQUENCE</scope>
    <source>
        <strain evidence="14">TRF0915ILg1</strain>
        <tissue evidence="14">Whole body</tissue>
    </source>
</reference>
<feature type="region of interest" description="Disordered" evidence="13">
    <location>
        <begin position="286"/>
        <end position="344"/>
    </location>
</feature>
<dbReference type="InterPro" id="IPR032675">
    <property type="entry name" value="LRR_dom_sf"/>
</dbReference>
<feature type="region of interest" description="Disordered" evidence="13">
    <location>
        <begin position="445"/>
        <end position="468"/>
    </location>
</feature>
<keyword evidence="7" id="KW-0206">Cytoskeleton</keyword>
<keyword evidence="5" id="KW-0677">Repeat</keyword>
<gene>
    <name evidence="14" type="ORF">ILUMI_01227</name>
</gene>
<dbReference type="Proteomes" id="UP000801492">
    <property type="component" value="Unassembled WGS sequence"/>
</dbReference>
<dbReference type="GO" id="GO:0030030">
    <property type="term" value="P:cell projection organization"/>
    <property type="evidence" value="ECO:0007669"/>
    <property type="project" value="UniProtKB-KW"/>
</dbReference>
<dbReference type="InterPro" id="IPR001611">
    <property type="entry name" value="Leu-rich_rpt"/>
</dbReference>
<feature type="compositionally biased region" description="Acidic residues" evidence="13">
    <location>
        <begin position="794"/>
        <end position="805"/>
    </location>
</feature>
<dbReference type="PANTHER" id="PTHR10552">
    <property type="entry name" value="U2 SMALL NUCLEAR RIBONUCLEOPROTEIN A"/>
    <property type="match status" value="1"/>
</dbReference>
<name>A0A8K0DIS0_IGNLU</name>
<evidence type="ECO:0000256" key="4">
    <source>
        <dbReference type="ARBA" id="ARBA00022614"/>
    </source>
</evidence>
<evidence type="ECO:0000313" key="14">
    <source>
        <dbReference type="EMBL" id="KAF2904946.1"/>
    </source>
</evidence>
<evidence type="ECO:0000256" key="8">
    <source>
        <dbReference type="ARBA" id="ARBA00023242"/>
    </source>
</evidence>
<comment type="subcellular location">
    <subcellularLocation>
        <location evidence="2">Cytoplasm</location>
        <location evidence="2">Cytoskeleton</location>
        <location evidence="2">Microtubule organizing center</location>
        <location evidence="2">Centrosome</location>
    </subcellularLocation>
    <subcellularLocation>
        <location evidence="1">Nucleus</location>
    </subcellularLocation>
</comment>
<comment type="similarity">
    <text evidence="9">Belongs to the U2 small nuclear ribonucleoprotein A family.</text>
</comment>
<keyword evidence="8" id="KW-0539">Nucleus</keyword>
<dbReference type="InterPro" id="IPR044640">
    <property type="entry name" value="RU2A"/>
</dbReference>
<dbReference type="OrthoDB" id="5954088at2759"/>
<evidence type="ECO:0000256" key="13">
    <source>
        <dbReference type="SAM" id="MobiDB-lite"/>
    </source>
</evidence>
<dbReference type="GO" id="GO:0030620">
    <property type="term" value="F:U2 snRNA binding"/>
    <property type="evidence" value="ECO:0007669"/>
    <property type="project" value="InterPro"/>
</dbReference>
<dbReference type="AlphaFoldDB" id="A0A8K0DIS0"/>
<evidence type="ECO:0000256" key="9">
    <source>
        <dbReference type="ARBA" id="ARBA00024196"/>
    </source>
</evidence>
<dbReference type="PROSITE" id="PS51450">
    <property type="entry name" value="LRR"/>
    <property type="match status" value="4"/>
</dbReference>
<dbReference type="PROSITE" id="PS50096">
    <property type="entry name" value="IQ"/>
    <property type="match status" value="1"/>
</dbReference>
<dbReference type="GO" id="GO:0000398">
    <property type="term" value="P:mRNA splicing, via spliceosome"/>
    <property type="evidence" value="ECO:0007669"/>
    <property type="project" value="InterPro"/>
</dbReference>
<protein>
    <recommendedName>
        <fullName evidence="11">Centrosomal protein of 97 kDa</fullName>
    </recommendedName>
    <alternativeName>
        <fullName evidence="12">Leucine-rich repeat and IQ domain-containing protein 2</fullName>
    </alternativeName>
</protein>
<evidence type="ECO:0000256" key="2">
    <source>
        <dbReference type="ARBA" id="ARBA00004300"/>
    </source>
</evidence>
<accession>A0A8K0DIS0</accession>
<dbReference type="GO" id="GO:0005634">
    <property type="term" value="C:nucleus"/>
    <property type="evidence" value="ECO:0007669"/>
    <property type="project" value="UniProtKB-SubCell"/>
</dbReference>
<dbReference type="Gene3D" id="3.80.10.10">
    <property type="entry name" value="Ribonuclease Inhibitor"/>
    <property type="match status" value="2"/>
</dbReference>
<evidence type="ECO:0000256" key="7">
    <source>
        <dbReference type="ARBA" id="ARBA00023212"/>
    </source>
</evidence>
<dbReference type="Pfam" id="PF14580">
    <property type="entry name" value="LRR_9"/>
    <property type="match status" value="1"/>
</dbReference>
<organism evidence="14 15">
    <name type="scientific">Ignelater luminosus</name>
    <name type="common">Cucubano</name>
    <name type="synonym">Pyrophorus luminosus</name>
    <dbReference type="NCBI Taxonomy" id="2038154"/>
    <lineage>
        <taxon>Eukaryota</taxon>
        <taxon>Metazoa</taxon>
        <taxon>Ecdysozoa</taxon>
        <taxon>Arthropoda</taxon>
        <taxon>Hexapoda</taxon>
        <taxon>Insecta</taxon>
        <taxon>Pterygota</taxon>
        <taxon>Neoptera</taxon>
        <taxon>Endopterygota</taxon>
        <taxon>Coleoptera</taxon>
        <taxon>Polyphaga</taxon>
        <taxon>Elateriformia</taxon>
        <taxon>Elateroidea</taxon>
        <taxon>Elateridae</taxon>
        <taxon>Agrypninae</taxon>
        <taxon>Pyrophorini</taxon>
        <taxon>Ignelater</taxon>
    </lineage>
</organism>
<evidence type="ECO:0000256" key="6">
    <source>
        <dbReference type="ARBA" id="ARBA00022794"/>
    </source>
</evidence>
<evidence type="ECO:0000256" key="10">
    <source>
        <dbReference type="ARBA" id="ARBA00058656"/>
    </source>
</evidence>
<feature type="region of interest" description="Disordered" evidence="13">
    <location>
        <begin position="363"/>
        <end position="382"/>
    </location>
</feature>
<feature type="region of interest" description="Disordered" evidence="13">
    <location>
        <begin position="489"/>
        <end position="545"/>
    </location>
</feature>
<evidence type="ECO:0000256" key="5">
    <source>
        <dbReference type="ARBA" id="ARBA00022737"/>
    </source>
</evidence>
<dbReference type="EMBL" id="VTPC01000638">
    <property type="protein sequence ID" value="KAF2904946.1"/>
    <property type="molecule type" value="Genomic_DNA"/>
</dbReference>
<feature type="compositionally biased region" description="Basic and acidic residues" evidence="13">
    <location>
        <begin position="522"/>
        <end position="545"/>
    </location>
</feature>
<evidence type="ECO:0000256" key="12">
    <source>
        <dbReference type="ARBA" id="ARBA00076677"/>
    </source>
</evidence>
<proteinExistence type="inferred from homology"/>
<evidence type="ECO:0000256" key="11">
    <source>
        <dbReference type="ARBA" id="ARBA00068862"/>
    </source>
</evidence>
<keyword evidence="3" id="KW-0963">Cytoplasm</keyword>
<dbReference type="FunFam" id="3.80.10.10:FF:000165">
    <property type="entry name" value="Centrosomal protein of 97 kDa"/>
    <property type="match status" value="1"/>
</dbReference>
<keyword evidence="4" id="KW-0433">Leucine-rich repeat</keyword>
<sequence>MDNTLDTIDLSGKKLKKLNKPTPTEAQATTLILDDNELQRLDNIDSYTKVQKLSAVRNQLLRMYGVCRLHLLHTLNLAHNGILTIEGLKELTNLKCLCLAGNSIKTIEHLNTNINLEHLDLSENSITHITDLSFLKNVKELLLHSNKIGHLRQCERYLPSSLVTLTLSNNNINDLNEISQLVHLTNLNSISIANNPCVTMTGNVIGFDYRPFIINWCMNVRVIDGYIVDAIESLRAEWLYSQGRGRHFRVGDQQELSQYLATVCPLTGEALETEEDRKLRIILSKAKHHQQQLRDQETNPESSTPSPATRKKLQGVKSSPRLHSSRLSNRSKSPERMSSSCYSNSSIINSPLMSQSLDPTLLSQSITPKSSTENTSNDQQQNGISEKCLDDISSPLQALSKLVPVPESLMSPDYRPSPLVGRVNIQSTTLSPPPNQRISSAKVIQPVRSPKPSRIATAKPKTPDNKRINHYQNQQGKVIYNIDNAMEKPMNTTPLPTAMKKSPSSEDESEICPSKLQTIQMKAEERRQQRDSELHSNSSGEDKTEQAAIYIQKMWRGYYTRNRNKYVQELFKSLQAQRAEQYIQKLATDMESTKVALESERKIQMLQMEAITALWKKVSALQPDGENSGINNTLNTSSTTLENTEIVKDLAQTCNMLHAQIQQLQGSMQDIIRFMSAFSQVSSINQQLKENAIATQTEISAVHTPQGEAAKMFPFQKQTRPSSLPLPVSQRGKTQNASVSAANQELKQFAGSLVDGVIKTVSETKADCIGTQTTEITVTNVDKTVEPEKLETESPIEDLNEDTQE</sequence>
<dbReference type="SUPFAM" id="SSF52058">
    <property type="entry name" value="L domain-like"/>
    <property type="match status" value="1"/>
</dbReference>
<feature type="region of interest" description="Disordered" evidence="13">
    <location>
        <begin position="719"/>
        <end position="739"/>
    </location>
</feature>
<feature type="compositionally biased region" description="Polar residues" evidence="13">
    <location>
        <begin position="321"/>
        <end position="331"/>
    </location>
</feature>